<comment type="caution">
    <text evidence="1">The sequence shown here is derived from an EMBL/GenBank/DDBJ whole genome shotgun (WGS) entry which is preliminary data.</text>
</comment>
<reference evidence="1" key="1">
    <citation type="submission" date="2016-10" db="EMBL/GenBank/DDBJ databases">
        <authorList>
            <person name="Benchimol M."/>
            <person name="Almeida L.G."/>
            <person name="Vasconcelos A.T."/>
            <person name="Perreira-Neves A."/>
            <person name="Rosa I.A."/>
            <person name="Tasca T."/>
            <person name="Bogo M.R."/>
            <person name="de Souza W."/>
        </authorList>
    </citation>
    <scope>NUCLEOTIDE SEQUENCE [LARGE SCALE GENOMIC DNA]</scope>
    <source>
        <strain evidence="1">K</strain>
    </source>
</reference>
<accession>A0A1J4K6D5</accession>
<dbReference type="Proteomes" id="UP000179807">
    <property type="component" value="Unassembled WGS sequence"/>
</dbReference>
<protein>
    <recommendedName>
        <fullName evidence="3">MULE transposase domain-containing protein</fullName>
    </recommendedName>
</protein>
<sequence length="183" mass="21743">MYVPRCLNVMKIIIDFEVALREAITDVIIKNPDKFRKDVEIHGCLFHYVQAIYRRFRSLINNPSSEQKTLLAIFLGFPYIEPNFVIQQFNLMKDLNYQPFESMVKYYSKYWIPRIPEFTLYNKSHSQVSTNNALESFHRDLNKTIPGAHPCFSASQDALFTTANRRYIEYEQRMLNGFARDHR</sequence>
<organism evidence="1 2">
    <name type="scientific">Tritrichomonas foetus</name>
    <dbReference type="NCBI Taxonomy" id="1144522"/>
    <lineage>
        <taxon>Eukaryota</taxon>
        <taxon>Metamonada</taxon>
        <taxon>Parabasalia</taxon>
        <taxon>Tritrichomonadida</taxon>
        <taxon>Tritrichomonadidae</taxon>
        <taxon>Tritrichomonas</taxon>
    </lineage>
</organism>
<evidence type="ECO:0000313" key="1">
    <source>
        <dbReference type="EMBL" id="OHT05268.1"/>
    </source>
</evidence>
<keyword evidence="2" id="KW-1185">Reference proteome</keyword>
<name>A0A1J4K6D5_9EUKA</name>
<dbReference type="AlphaFoldDB" id="A0A1J4K6D5"/>
<proteinExistence type="predicted"/>
<dbReference type="RefSeq" id="XP_068358404.1">
    <property type="nucleotide sequence ID" value="XM_068505292.1"/>
</dbReference>
<gene>
    <name evidence="1" type="ORF">TRFO_27012</name>
</gene>
<dbReference type="GeneID" id="94839996"/>
<evidence type="ECO:0000313" key="2">
    <source>
        <dbReference type="Proteomes" id="UP000179807"/>
    </source>
</evidence>
<dbReference type="EMBL" id="MLAK01000763">
    <property type="protein sequence ID" value="OHT05268.1"/>
    <property type="molecule type" value="Genomic_DNA"/>
</dbReference>
<dbReference type="OrthoDB" id="6125533at2759"/>
<dbReference type="VEuPathDB" id="TrichDB:TRFO_27012"/>
<evidence type="ECO:0008006" key="3">
    <source>
        <dbReference type="Google" id="ProtNLM"/>
    </source>
</evidence>